<dbReference type="AlphaFoldDB" id="A0A382N259"/>
<dbReference type="EMBL" id="UINC01097293">
    <property type="protein sequence ID" value="SVC54880.1"/>
    <property type="molecule type" value="Genomic_DNA"/>
</dbReference>
<proteinExistence type="predicted"/>
<sequence>MFKRLCSNWLYIVLGPLALTAPLTSFLRFSDISFLSPGAFFSFAVLILIGLIAGLVMALGGNLMQALMGSGIIVLLFSSEIDPSLLYPQGIQHRYVLLLAVLLISIILHLLREHRVQFLLVVFGTWWLVGAVSPKKDITQVSEQSHHQPDESLPPYIHIILNGHIGIEGIPPSFNKNNKLSLKLKKKYIDQDFLVFGRSYSRFAKTALSFASFLNFQSNDNPELNWVRVESGAGFRPTPPAKDSLGVRPNALFQTLGNRGYFVNVFSPMVLPLLCDDRATTRFGKCITHGNGL</sequence>
<gene>
    <name evidence="2" type="ORF">METZ01_LOCUS307734</name>
</gene>
<keyword evidence="1" id="KW-0472">Membrane</keyword>
<organism evidence="2">
    <name type="scientific">marine metagenome</name>
    <dbReference type="NCBI Taxonomy" id="408172"/>
    <lineage>
        <taxon>unclassified sequences</taxon>
        <taxon>metagenomes</taxon>
        <taxon>ecological metagenomes</taxon>
    </lineage>
</organism>
<reference evidence="2" key="1">
    <citation type="submission" date="2018-05" db="EMBL/GenBank/DDBJ databases">
        <authorList>
            <person name="Lanie J.A."/>
            <person name="Ng W.-L."/>
            <person name="Kazmierczak K.M."/>
            <person name="Andrzejewski T.M."/>
            <person name="Davidsen T.M."/>
            <person name="Wayne K.J."/>
            <person name="Tettelin H."/>
            <person name="Glass J.I."/>
            <person name="Rusch D."/>
            <person name="Podicherti R."/>
            <person name="Tsui H.-C.T."/>
            <person name="Winkler M.E."/>
        </authorList>
    </citation>
    <scope>NUCLEOTIDE SEQUENCE</scope>
</reference>
<protein>
    <submittedName>
        <fullName evidence="2">Uncharacterized protein</fullName>
    </submittedName>
</protein>
<feature type="transmembrane region" description="Helical" evidence="1">
    <location>
        <begin position="9"/>
        <end position="27"/>
    </location>
</feature>
<name>A0A382N259_9ZZZZ</name>
<keyword evidence="1" id="KW-1133">Transmembrane helix</keyword>
<feature type="transmembrane region" description="Helical" evidence="1">
    <location>
        <begin position="93"/>
        <end position="111"/>
    </location>
</feature>
<evidence type="ECO:0000256" key="1">
    <source>
        <dbReference type="SAM" id="Phobius"/>
    </source>
</evidence>
<accession>A0A382N259</accession>
<feature type="transmembrane region" description="Helical" evidence="1">
    <location>
        <begin position="39"/>
        <end position="59"/>
    </location>
</feature>
<evidence type="ECO:0000313" key="2">
    <source>
        <dbReference type="EMBL" id="SVC54880.1"/>
    </source>
</evidence>
<keyword evidence="1" id="KW-0812">Transmembrane</keyword>
<feature type="non-terminal residue" evidence="2">
    <location>
        <position position="293"/>
    </location>
</feature>